<feature type="transmembrane region" description="Helical" evidence="8">
    <location>
        <begin position="215"/>
        <end position="233"/>
    </location>
</feature>
<dbReference type="GO" id="GO:0016747">
    <property type="term" value="F:acyltransferase activity, transferring groups other than amino-acyl groups"/>
    <property type="evidence" value="ECO:0007669"/>
    <property type="project" value="InterPro"/>
</dbReference>
<accession>A0A6J6JRN6</accession>
<evidence type="ECO:0000256" key="2">
    <source>
        <dbReference type="ARBA" id="ARBA00022475"/>
    </source>
</evidence>
<feature type="transmembrane region" description="Helical" evidence="8">
    <location>
        <begin position="90"/>
        <end position="109"/>
    </location>
</feature>
<protein>
    <submittedName>
        <fullName evidence="11">Unannotated protein</fullName>
    </submittedName>
</protein>
<feature type="transmembrane region" description="Helical" evidence="8">
    <location>
        <begin position="264"/>
        <end position="286"/>
    </location>
</feature>
<dbReference type="InterPro" id="IPR050879">
    <property type="entry name" value="Acyltransferase_3"/>
</dbReference>
<dbReference type="InterPro" id="IPR036514">
    <property type="entry name" value="SGNH_hydro_sf"/>
</dbReference>
<feature type="transmembrane region" description="Helical" evidence="8">
    <location>
        <begin position="335"/>
        <end position="356"/>
    </location>
</feature>
<keyword evidence="3" id="KW-0808">Transferase</keyword>
<dbReference type="PANTHER" id="PTHR23028:SF53">
    <property type="entry name" value="ACYL_TRANSF_3 DOMAIN-CONTAINING PROTEIN"/>
    <property type="match status" value="1"/>
</dbReference>
<keyword evidence="2" id="KW-1003">Cell membrane</keyword>
<feature type="transmembrane region" description="Helical" evidence="8">
    <location>
        <begin position="298"/>
        <end position="315"/>
    </location>
</feature>
<evidence type="ECO:0000256" key="4">
    <source>
        <dbReference type="ARBA" id="ARBA00022692"/>
    </source>
</evidence>
<dbReference type="InterPro" id="IPR043968">
    <property type="entry name" value="SGNH"/>
</dbReference>
<feature type="transmembrane region" description="Helical" evidence="8">
    <location>
        <begin position="240"/>
        <end position="258"/>
    </location>
</feature>
<reference evidence="11" key="1">
    <citation type="submission" date="2020-05" db="EMBL/GenBank/DDBJ databases">
        <authorList>
            <person name="Chiriac C."/>
            <person name="Salcher M."/>
            <person name="Ghai R."/>
            <person name="Kavagutti S V."/>
        </authorList>
    </citation>
    <scope>NUCLEOTIDE SEQUENCE</scope>
</reference>
<feature type="transmembrane region" description="Helical" evidence="8">
    <location>
        <begin position="154"/>
        <end position="175"/>
    </location>
</feature>
<gene>
    <name evidence="11" type="ORF">UFOPK2000_01195</name>
</gene>
<dbReference type="Gene3D" id="3.40.50.1110">
    <property type="entry name" value="SGNH hydrolase"/>
    <property type="match status" value="1"/>
</dbReference>
<evidence type="ECO:0000259" key="10">
    <source>
        <dbReference type="Pfam" id="PF19040"/>
    </source>
</evidence>
<dbReference type="GO" id="GO:0009103">
    <property type="term" value="P:lipopolysaccharide biosynthetic process"/>
    <property type="evidence" value="ECO:0007669"/>
    <property type="project" value="TreeGrafter"/>
</dbReference>
<keyword evidence="5 8" id="KW-1133">Transmembrane helix</keyword>
<dbReference type="SUPFAM" id="SSF52266">
    <property type="entry name" value="SGNH hydrolase"/>
    <property type="match status" value="1"/>
</dbReference>
<dbReference type="GO" id="GO:0005886">
    <property type="term" value="C:plasma membrane"/>
    <property type="evidence" value="ECO:0007669"/>
    <property type="project" value="UniProtKB-SubCell"/>
</dbReference>
<proteinExistence type="predicted"/>
<feature type="domain" description="Acyltransferase 3" evidence="9">
    <location>
        <begin position="23"/>
        <end position="350"/>
    </location>
</feature>
<dbReference type="AlphaFoldDB" id="A0A6J6JRN6"/>
<feature type="transmembrane region" description="Helical" evidence="8">
    <location>
        <begin position="368"/>
        <end position="389"/>
    </location>
</feature>
<dbReference type="Pfam" id="PF19040">
    <property type="entry name" value="SGNH"/>
    <property type="match status" value="1"/>
</dbReference>
<dbReference type="CDD" id="cd00229">
    <property type="entry name" value="SGNH_hydrolase"/>
    <property type="match status" value="1"/>
</dbReference>
<comment type="subcellular location">
    <subcellularLocation>
        <location evidence="1">Cell membrane</location>
        <topology evidence="1">Multi-pass membrane protein</topology>
    </subcellularLocation>
</comment>
<dbReference type="InterPro" id="IPR002656">
    <property type="entry name" value="Acyl_transf_3_dom"/>
</dbReference>
<feature type="domain" description="SGNH" evidence="10">
    <location>
        <begin position="415"/>
        <end position="632"/>
    </location>
</feature>
<organism evidence="11">
    <name type="scientific">freshwater metagenome</name>
    <dbReference type="NCBI Taxonomy" id="449393"/>
    <lineage>
        <taxon>unclassified sequences</taxon>
        <taxon>metagenomes</taxon>
        <taxon>ecological metagenomes</taxon>
    </lineage>
</organism>
<keyword evidence="6 8" id="KW-0472">Membrane</keyword>
<dbReference type="Pfam" id="PF01757">
    <property type="entry name" value="Acyl_transf_3"/>
    <property type="match status" value="1"/>
</dbReference>
<evidence type="ECO:0000256" key="5">
    <source>
        <dbReference type="ARBA" id="ARBA00022989"/>
    </source>
</evidence>
<evidence type="ECO:0000256" key="7">
    <source>
        <dbReference type="ARBA" id="ARBA00023315"/>
    </source>
</evidence>
<evidence type="ECO:0000313" key="11">
    <source>
        <dbReference type="EMBL" id="CAB4638653.1"/>
    </source>
</evidence>
<sequence>MAPKETALAPDAPADPVATGWRPGLDGLRALAVLGVMAYHEPNLVMAGGFLGVDLFFVLSGFLITGLLLDEHRRSGTVSLRSFWNRRGRRLLPALAALLAVVLIVTTLIGDVAQRHDLPGGLLSAVFYVSNWNLIAHHQSYFDQFSSLSPLQHLWSLAIEEQFYLIWPLVVIACLSRSRKLLIGVTGIAAVTSIGLMAFFLGNGDPSRSYYGTDTRAFSLLIGALGALFAWHLRPSGRKTLFAGIVGLLALAGAFLFIHDSDRWMYRGGFVAFAFVALGVIILASGDTIVSKAMSHPILRKIGFLSYALYLWHWPIRVFATDVRMHLPNTTVGEIAGIAIRLALTFGMAWLSMELIERWFRRSQLGVARFGIGWLGVGAVLVGFALLAAPSAGSTIATSIGADQSASRERTLATPRDPSRPSLLIVGDSVALTLDNGVRHVIDPKVSIVGGSELGCALLLSPKAMTFDGSWTKDGTQCPDHNDYWSKLVEAQTPDVVIILMGAWDLYARDWGDGPVAPGDREFDQKYTEAIDATLKVLSARGAEVIVLTTPCFEPGPGERAGPQHDVKRAERIAQLQRDAVDTLNQSGPTVLSSIVDLQSITCDNGFTQTRDGVAWRPDGVHFSIDGSQVAARWLLDSLPDSARSRLGLPAQ</sequence>
<feature type="transmembrane region" description="Helical" evidence="8">
    <location>
        <begin position="44"/>
        <end position="69"/>
    </location>
</feature>
<dbReference type="PANTHER" id="PTHR23028">
    <property type="entry name" value="ACETYLTRANSFERASE"/>
    <property type="match status" value="1"/>
</dbReference>
<keyword evidence="4 8" id="KW-0812">Transmembrane</keyword>
<keyword evidence="7" id="KW-0012">Acyltransferase</keyword>
<name>A0A6J6JRN6_9ZZZZ</name>
<evidence type="ECO:0000259" key="9">
    <source>
        <dbReference type="Pfam" id="PF01757"/>
    </source>
</evidence>
<feature type="transmembrane region" description="Helical" evidence="8">
    <location>
        <begin position="182"/>
        <end position="203"/>
    </location>
</feature>
<evidence type="ECO:0000256" key="3">
    <source>
        <dbReference type="ARBA" id="ARBA00022679"/>
    </source>
</evidence>
<evidence type="ECO:0000256" key="6">
    <source>
        <dbReference type="ARBA" id="ARBA00023136"/>
    </source>
</evidence>
<evidence type="ECO:0000256" key="1">
    <source>
        <dbReference type="ARBA" id="ARBA00004651"/>
    </source>
</evidence>
<dbReference type="EMBL" id="CAEZVK010000144">
    <property type="protein sequence ID" value="CAB4638653.1"/>
    <property type="molecule type" value="Genomic_DNA"/>
</dbReference>
<evidence type="ECO:0000256" key="8">
    <source>
        <dbReference type="SAM" id="Phobius"/>
    </source>
</evidence>